<dbReference type="STRING" id="479433.Caci_7319"/>
<dbReference type="EMBL" id="CP001700">
    <property type="protein sequence ID" value="ACU76148.1"/>
    <property type="molecule type" value="Genomic_DNA"/>
</dbReference>
<dbReference type="Gene3D" id="1.25.40.10">
    <property type="entry name" value="Tetratricopeptide repeat domain"/>
    <property type="match status" value="1"/>
</dbReference>
<name>C7Q8G0_CATAD</name>
<keyword evidence="2" id="KW-1185">Reference proteome</keyword>
<organism evidence="1 2">
    <name type="scientific">Catenulispora acidiphila (strain DSM 44928 / JCM 14897 / NBRC 102108 / NRRL B-24433 / ID139908)</name>
    <dbReference type="NCBI Taxonomy" id="479433"/>
    <lineage>
        <taxon>Bacteria</taxon>
        <taxon>Bacillati</taxon>
        <taxon>Actinomycetota</taxon>
        <taxon>Actinomycetes</taxon>
        <taxon>Catenulisporales</taxon>
        <taxon>Catenulisporaceae</taxon>
        <taxon>Catenulispora</taxon>
    </lineage>
</organism>
<dbReference type="SUPFAM" id="SSF48452">
    <property type="entry name" value="TPR-like"/>
    <property type="match status" value="1"/>
</dbReference>
<gene>
    <name evidence="1" type="ordered locus">Caci_7319</name>
</gene>
<dbReference type="Proteomes" id="UP000000851">
    <property type="component" value="Chromosome"/>
</dbReference>
<dbReference type="InParanoid" id="C7Q8G0"/>
<evidence type="ECO:0000313" key="2">
    <source>
        <dbReference type="Proteomes" id="UP000000851"/>
    </source>
</evidence>
<dbReference type="KEGG" id="cai:Caci_7319"/>
<protein>
    <submittedName>
        <fullName evidence="1">Putative DNA-binding protein</fullName>
    </submittedName>
</protein>
<dbReference type="InterPro" id="IPR011990">
    <property type="entry name" value="TPR-like_helical_dom_sf"/>
</dbReference>
<dbReference type="AlphaFoldDB" id="C7Q8G0"/>
<accession>C7Q8G0</accession>
<dbReference type="eggNOG" id="COG0457">
    <property type="taxonomic scope" value="Bacteria"/>
</dbReference>
<proteinExistence type="predicted"/>
<dbReference type="GO" id="GO:0003677">
    <property type="term" value="F:DNA binding"/>
    <property type="evidence" value="ECO:0007669"/>
    <property type="project" value="UniProtKB-KW"/>
</dbReference>
<keyword evidence="1" id="KW-0238">DNA-binding</keyword>
<sequence>MRGALDSWHMGRVFTAYRAHPYHGRVLSQELVAGWLNLTQAQLSRIESGRAPEELSKLTYWSTVLRIPSVLLWFKVRGERTPQTTTREHPAPIRLAPLHKAAENSATARTMGLLASLTANRVPATTAAVPLKAVGAFDGLSLAESASQLLGLFLQLDDQLGGDVLYAPLSQYVARMAVAVEVDPSDGLLAFGQLSQMAGWLAVDGNRHGEARRFLTTAVYVGHEADDPGLAASATAYMSLHAMYRGEPGTALALAKTARATDESALTPLTRTMLATREARAHAGLGNERECLRALDDTRSSYDGNGQVEEPLWLSYVDKVEVAAQEGACYLGLGRPREAEAALTNALSLLDEHAPHRVRDRVHYLSRLAKTHLLVSDVEQACAVATEALQLSEAIGSARVAERLSEFREALAPFADTRAGREFAERLKQTRR</sequence>
<dbReference type="HOGENOM" id="CLU_029927_6_0_11"/>
<evidence type="ECO:0000313" key="1">
    <source>
        <dbReference type="EMBL" id="ACU76148.1"/>
    </source>
</evidence>
<reference evidence="1 2" key="1">
    <citation type="journal article" date="2009" name="Stand. Genomic Sci.">
        <title>Complete genome sequence of Catenulispora acidiphila type strain (ID 139908).</title>
        <authorList>
            <person name="Copeland A."/>
            <person name="Lapidus A."/>
            <person name="Glavina Del Rio T."/>
            <person name="Nolan M."/>
            <person name="Lucas S."/>
            <person name="Chen F."/>
            <person name="Tice H."/>
            <person name="Cheng J.F."/>
            <person name="Bruce D."/>
            <person name="Goodwin L."/>
            <person name="Pitluck S."/>
            <person name="Mikhailova N."/>
            <person name="Pati A."/>
            <person name="Ivanova N."/>
            <person name="Mavromatis K."/>
            <person name="Chen A."/>
            <person name="Palaniappan K."/>
            <person name="Chain P."/>
            <person name="Land M."/>
            <person name="Hauser L."/>
            <person name="Chang Y.J."/>
            <person name="Jeffries C.D."/>
            <person name="Chertkov O."/>
            <person name="Brettin T."/>
            <person name="Detter J.C."/>
            <person name="Han C."/>
            <person name="Ali Z."/>
            <person name="Tindall B.J."/>
            <person name="Goker M."/>
            <person name="Bristow J."/>
            <person name="Eisen J.A."/>
            <person name="Markowitz V."/>
            <person name="Hugenholtz P."/>
            <person name="Kyrpides N.C."/>
            <person name="Klenk H.P."/>
        </authorList>
    </citation>
    <scope>NUCLEOTIDE SEQUENCE [LARGE SCALE GENOMIC DNA]</scope>
    <source>
        <strain evidence="2">DSM 44928 / JCM 14897 / NBRC 102108 / NRRL B-24433 / ID139908</strain>
    </source>
</reference>